<protein>
    <recommendedName>
        <fullName evidence="14">ATP-dependent helicase/deoxyribonuclease subunit B</fullName>
        <ecNumber evidence="14">3.1.-.-</ecNumber>
    </recommendedName>
    <alternativeName>
        <fullName evidence="14">ATP-dependent helicase/nuclease subunit AddB</fullName>
    </alternativeName>
</protein>
<dbReference type="InterPro" id="IPR049035">
    <property type="entry name" value="ADDB_N"/>
</dbReference>
<dbReference type="EC" id="3.1.-.-" evidence="14"/>
<dbReference type="Gene3D" id="6.10.140.1030">
    <property type="match status" value="1"/>
</dbReference>
<evidence type="ECO:0000256" key="4">
    <source>
        <dbReference type="ARBA" id="ARBA00022741"/>
    </source>
</evidence>
<evidence type="ECO:0000256" key="11">
    <source>
        <dbReference type="ARBA" id="ARBA00023014"/>
    </source>
</evidence>
<keyword evidence="3 14" id="KW-0479">Metal-binding</keyword>
<dbReference type="GO" id="GO:0046872">
    <property type="term" value="F:metal ion binding"/>
    <property type="evidence" value="ECO:0007669"/>
    <property type="project" value="UniProtKB-KW"/>
</dbReference>
<dbReference type="PANTHER" id="PTHR30591">
    <property type="entry name" value="RECBCD ENZYME SUBUNIT RECC"/>
    <property type="match status" value="1"/>
</dbReference>
<dbReference type="GO" id="GO:0008409">
    <property type="term" value="F:5'-3' exonuclease activity"/>
    <property type="evidence" value="ECO:0007669"/>
    <property type="project" value="UniProtKB-UniRule"/>
</dbReference>
<feature type="domain" description="ATP-dependent helicase/deoxyribonuclease subunit B N-terminal" evidence="16">
    <location>
        <begin position="5"/>
        <end position="288"/>
    </location>
</feature>
<evidence type="ECO:0000259" key="16">
    <source>
        <dbReference type="Pfam" id="PF21445"/>
    </source>
</evidence>
<comment type="similarity">
    <text evidence="14">Belongs to the helicase family. AddB/RexB type 1 subfamily.</text>
</comment>
<dbReference type="GO" id="GO:0005524">
    <property type="term" value="F:ATP binding"/>
    <property type="evidence" value="ECO:0007669"/>
    <property type="project" value="UniProtKB-UniRule"/>
</dbReference>
<evidence type="ECO:0000256" key="14">
    <source>
        <dbReference type="HAMAP-Rule" id="MF_01452"/>
    </source>
</evidence>
<keyword evidence="7 14" id="KW-0347">Helicase</keyword>
<keyword evidence="2 14" id="KW-0540">Nuclease</keyword>
<evidence type="ECO:0000259" key="15">
    <source>
        <dbReference type="Pfam" id="PF12705"/>
    </source>
</evidence>
<keyword evidence="1 14" id="KW-0004">4Fe-4S</keyword>
<dbReference type="Gene3D" id="3.90.320.10">
    <property type="match status" value="1"/>
</dbReference>
<feature type="binding site" evidence="14">
    <location>
        <position position="1101"/>
    </location>
    <ligand>
        <name>[4Fe-4S] cluster</name>
        <dbReference type="ChEBI" id="CHEBI:49883"/>
    </ligand>
</feature>
<dbReference type="InterPro" id="IPR014140">
    <property type="entry name" value="DNA_helicase_suAddB"/>
</dbReference>
<organism evidence="17 18">
    <name type="scientific">Clostridium oryzae</name>
    <dbReference type="NCBI Taxonomy" id="1450648"/>
    <lineage>
        <taxon>Bacteria</taxon>
        <taxon>Bacillati</taxon>
        <taxon>Bacillota</taxon>
        <taxon>Clostridia</taxon>
        <taxon>Eubacteriales</taxon>
        <taxon>Clostridiaceae</taxon>
        <taxon>Clostridium</taxon>
    </lineage>
</organism>
<dbReference type="Proteomes" id="UP000190080">
    <property type="component" value="Unassembled WGS sequence"/>
</dbReference>
<dbReference type="GO" id="GO:0004386">
    <property type="term" value="F:helicase activity"/>
    <property type="evidence" value="ECO:0007669"/>
    <property type="project" value="UniProtKB-KW"/>
</dbReference>
<keyword evidence="9 14" id="KW-0067">ATP-binding</keyword>
<dbReference type="NCBIfam" id="TIGR02773">
    <property type="entry name" value="addB_Gpos"/>
    <property type="match status" value="1"/>
</dbReference>
<feature type="binding site" evidence="14">
    <location>
        <position position="1104"/>
    </location>
    <ligand>
        <name>[4Fe-4S] cluster</name>
        <dbReference type="ChEBI" id="CHEBI:49883"/>
    </ligand>
</feature>
<evidence type="ECO:0000256" key="8">
    <source>
        <dbReference type="ARBA" id="ARBA00022839"/>
    </source>
</evidence>
<dbReference type="InterPro" id="IPR038726">
    <property type="entry name" value="PDDEXK_AddAB-type"/>
</dbReference>
<keyword evidence="5 14" id="KW-0227">DNA damage</keyword>
<dbReference type="InterPro" id="IPR011604">
    <property type="entry name" value="PDDEXK-like_dom_sf"/>
</dbReference>
<dbReference type="RefSeq" id="WP_079428006.1">
    <property type="nucleotide sequence ID" value="NZ_MZGV01000083.1"/>
</dbReference>
<dbReference type="HAMAP" id="MF_01452">
    <property type="entry name" value="AddB_type1"/>
    <property type="match status" value="1"/>
</dbReference>
<keyword evidence="6 14" id="KW-0378">Hydrolase</keyword>
<comment type="caution">
    <text evidence="17">The sequence shown here is derived from an EMBL/GenBank/DDBJ whole genome shotgun (WGS) entry which is preliminary data.</text>
</comment>
<comment type="miscellaneous">
    <text evidence="14">Despite having conserved helicase domains, this subunit does not have helicase activity.</text>
</comment>
<name>A0A1V4ICA2_9CLOT</name>
<dbReference type="GO" id="GO:0000724">
    <property type="term" value="P:double-strand break repair via homologous recombination"/>
    <property type="evidence" value="ECO:0007669"/>
    <property type="project" value="UniProtKB-UniRule"/>
</dbReference>
<reference evidence="17 18" key="1">
    <citation type="submission" date="2017-03" db="EMBL/GenBank/DDBJ databases">
        <title>Genome sequence of Clostridium oryzae DSM 28571.</title>
        <authorList>
            <person name="Poehlein A."/>
            <person name="Daniel R."/>
        </authorList>
    </citation>
    <scope>NUCLEOTIDE SEQUENCE [LARGE SCALE GENOMIC DNA]</scope>
    <source>
        <strain evidence="17 18">DSM 28571</strain>
    </source>
</reference>
<keyword evidence="8 14" id="KW-0269">Exonuclease</keyword>
<evidence type="ECO:0000256" key="5">
    <source>
        <dbReference type="ARBA" id="ARBA00022763"/>
    </source>
</evidence>
<gene>
    <name evidence="14 17" type="primary">addB</name>
    <name evidence="17" type="ORF">CLORY_40880</name>
</gene>
<evidence type="ECO:0000256" key="7">
    <source>
        <dbReference type="ARBA" id="ARBA00022806"/>
    </source>
</evidence>
<keyword evidence="18" id="KW-1185">Reference proteome</keyword>
<keyword evidence="12 14" id="KW-0238">DNA-binding</keyword>
<keyword evidence="13 14" id="KW-0234">DNA repair</keyword>
<dbReference type="Gene3D" id="3.40.50.300">
    <property type="entry name" value="P-loop containing nucleotide triphosphate hydrolases"/>
    <property type="match status" value="3"/>
</dbReference>
<comment type="subunit">
    <text evidence="14">Heterodimer of AddA and AddB.</text>
</comment>
<comment type="cofactor">
    <cofactor evidence="14">
        <name>[4Fe-4S] cluster</name>
        <dbReference type="ChEBI" id="CHEBI:49883"/>
    </cofactor>
    <text evidence="14">Binds 1 [4Fe-4S] cluster.</text>
</comment>
<dbReference type="Pfam" id="PF12705">
    <property type="entry name" value="PDDEXK_1"/>
    <property type="match status" value="1"/>
</dbReference>
<dbReference type="EMBL" id="MZGV01000083">
    <property type="protein sequence ID" value="OPJ57484.1"/>
    <property type="molecule type" value="Genomic_DNA"/>
</dbReference>
<keyword evidence="10 14" id="KW-0408">Iron</keyword>
<evidence type="ECO:0000256" key="9">
    <source>
        <dbReference type="ARBA" id="ARBA00022840"/>
    </source>
</evidence>
<evidence type="ECO:0000256" key="6">
    <source>
        <dbReference type="ARBA" id="ARBA00022801"/>
    </source>
</evidence>
<dbReference type="STRING" id="1450648.CLORY_40880"/>
<evidence type="ECO:0000313" key="18">
    <source>
        <dbReference type="Proteomes" id="UP000190080"/>
    </source>
</evidence>
<dbReference type="OrthoDB" id="9758506at2"/>
<evidence type="ECO:0000256" key="12">
    <source>
        <dbReference type="ARBA" id="ARBA00023125"/>
    </source>
</evidence>
<feature type="domain" description="PD-(D/E)XK endonuclease-like" evidence="15">
    <location>
        <begin position="771"/>
        <end position="1111"/>
    </location>
</feature>
<feature type="binding site" evidence="14">
    <location>
        <position position="782"/>
    </location>
    <ligand>
        <name>[4Fe-4S] cluster</name>
        <dbReference type="ChEBI" id="CHEBI:49883"/>
    </ligand>
</feature>
<evidence type="ECO:0000256" key="13">
    <source>
        <dbReference type="ARBA" id="ARBA00023204"/>
    </source>
</evidence>
<comment type="function">
    <text evidence="14">The heterodimer acts as both an ATP-dependent DNA helicase and an ATP-dependent, dual-direction single-stranded exonuclease. Recognizes the chi site generating a DNA molecule suitable for the initiation of homologous recombination. The AddB subunit has 5' -&gt; 3' nuclease activity but not helicase activity.</text>
</comment>
<evidence type="ECO:0000256" key="1">
    <source>
        <dbReference type="ARBA" id="ARBA00022485"/>
    </source>
</evidence>
<evidence type="ECO:0000313" key="17">
    <source>
        <dbReference type="EMBL" id="OPJ57484.1"/>
    </source>
</evidence>
<keyword evidence="4 14" id="KW-0547">Nucleotide-binding</keyword>
<dbReference type="GO" id="GO:0051539">
    <property type="term" value="F:4 iron, 4 sulfur cluster binding"/>
    <property type="evidence" value="ECO:0007669"/>
    <property type="project" value="UniProtKB-KW"/>
</dbReference>
<dbReference type="SUPFAM" id="SSF52540">
    <property type="entry name" value="P-loop containing nucleoside triphosphate hydrolases"/>
    <property type="match status" value="2"/>
</dbReference>
<comment type="cofactor">
    <cofactor evidence="14">
        <name>Mg(2+)</name>
        <dbReference type="ChEBI" id="CHEBI:18420"/>
    </cofactor>
</comment>
<dbReference type="PANTHER" id="PTHR30591:SF1">
    <property type="entry name" value="RECBCD ENZYME SUBUNIT RECC"/>
    <property type="match status" value="1"/>
</dbReference>
<evidence type="ECO:0000256" key="2">
    <source>
        <dbReference type="ARBA" id="ARBA00022722"/>
    </source>
</evidence>
<evidence type="ECO:0000256" key="10">
    <source>
        <dbReference type="ARBA" id="ARBA00023004"/>
    </source>
</evidence>
<dbReference type="GO" id="GO:0003690">
    <property type="term" value="F:double-stranded DNA binding"/>
    <property type="evidence" value="ECO:0007669"/>
    <property type="project" value="UniProtKB-UniRule"/>
</dbReference>
<feature type="binding site" evidence="14">
    <location>
        <position position="1110"/>
    </location>
    <ligand>
        <name>[4Fe-4S] cluster</name>
        <dbReference type="ChEBI" id="CHEBI:49883"/>
    </ligand>
</feature>
<keyword evidence="11 14" id="KW-0411">Iron-sulfur</keyword>
<sequence>MSLRFIYGRAGCGKSRYCLDEIKKSMDRGDQNKLIMLIPEQYSFQAEKNMLNMLGVTHITKAEVLSFKRLCYRVFNEVGGITLKKINDIGKLMLIYEVIEELKDDLSIFNKSSKQQGFVDIISDTIKEFKRYNISPEILEHSSESIENDELKLKLLDLKKIYGAFEQKLHEKYIDAEDELTILAEKIDKSNLYNNAEIWIDEFSTFTPQQYLIIEKLLKKCKRVNITLNCDELRGNSDNTDIFYTVKNTERRILRLAEKNNVAFEKPVDLNQNCCQRFDGAEELKHLEMYFFSYPYRYYNKDINRIKLYKAQNRYEEMEVVARNIISLVRDKKYRYRDIAVVCREIDDYEKLISVIFSEYGIPYFMDKRREITDNPLVVFINSLFDIFIKNWSYESVFRYLKTGILNIEKDDVDVIENYVLANGIKGNTWFKEQWEFKINYDADETEKTAYEIEKLQKVNEIKKYISDPIIKLYKDIKGRKNIRSICGSLYNFLVDVNALNVINDWSRYFKDKGEIENSNKYAQIIDVVIDTLDEMVEIMGEEAVNIDKFSKLLNFGFEKHEMGLIPVSLDEVIIGDIARIRSHGVKALYIIGTNDGVFPRVSREEGILSDRDRNQLKENGLELAPDTKIQAFDEQFLVYTTLTTASDYLMITYPMADFEGKAIRPSSIISKIKKIFPKIVEKSQLANEANILDTVASPGPTFNEMVTELRRNHEGKEVNEVWSSIYKWYNDKPEWKNKAETIFKGLYYTNEAKEIDREKIKTLYGKPLKMSVSRIEQYARCPFAYYIKFGLKAKDRKIYEFSSPDLGSFIHTILDKFSETIKLEDMKWKEIDNNWCKEAIDLLVDKELNSRNNFILNSSAKYKYMTAKLKRILTRSVSVITEHIKRSSFEPISNELAFGTKGKLPPMILNLPSGETVELIGRIDRVDSMDLDEQTYFRVIDYKSGNKVFSLSEVYFGLQLQLLVYIDALVTNAEYYIHKQALPGAILYFKVDDPLVNGYPNMSQEEIENEILKKLKMNGLILKDARVVKSMDSGIEGYSLIIPARMNKGDTLGNTNSVVTLEQFDILRKYVRDTLVRLCEEMLSGNISIKPIKENSDTACNFCNFSSICQFDPSLIDNNYKTIDRKSDEEVWGLMEQKVKVGENSGTEQVD</sequence>
<dbReference type="Pfam" id="PF21445">
    <property type="entry name" value="ADDB_N"/>
    <property type="match status" value="1"/>
</dbReference>
<accession>A0A1V4ICA2</accession>
<evidence type="ECO:0000256" key="3">
    <source>
        <dbReference type="ARBA" id="ARBA00022723"/>
    </source>
</evidence>
<proteinExistence type="inferred from homology"/>
<dbReference type="AlphaFoldDB" id="A0A1V4ICA2"/>
<dbReference type="InterPro" id="IPR027417">
    <property type="entry name" value="P-loop_NTPase"/>
</dbReference>